<reference evidence="4" key="1">
    <citation type="journal article" date="2019" name="Int. J. Syst. Evol. Microbiol.">
        <title>The Global Catalogue of Microorganisms (GCM) 10K type strain sequencing project: providing services to taxonomists for standard genome sequencing and annotation.</title>
        <authorList>
            <consortium name="The Broad Institute Genomics Platform"/>
            <consortium name="The Broad Institute Genome Sequencing Center for Infectious Disease"/>
            <person name="Wu L."/>
            <person name="Ma J."/>
        </authorList>
    </citation>
    <scope>NUCLEOTIDE SEQUENCE [LARGE SCALE GENOMIC DNA]</scope>
    <source>
        <strain evidence="4">NBRC 101365</strain>
    </source>
</reference>
<evidence type="ECO:0000313" key="4">
    <source>
        <dbReference type="Proteomes" id="UP001156882"/>
    </source>
</evidence>
<evidence type="ECO:0000313" key="3">
    <source>
        <dbReference type="EMBL" id="GLS17156.1"/>
    </source>
</evidence>
<keyword evidence="4" id="KW-1185">Reference proteome</keyword>
<name>A0ABQ6C9U4_9HYPH</name>
<evidence type="ECO:0000256" key="1">
    <source>
        <dbReference type="SAM" id="MobiDB-lite"/>
    </source>
</evidence>
<proteinExistence type="predicted"/>
<dbReference type="InterPro" id="IPR014914">
    <property type="entry name" value="RES_dom"/>
</dbReference>
<dbReference type="EMBL" id="BSPC01000005">
    <property type="protein sequence ID" value="GLS17156.1"/>
    <property type="molecule type" value="Genomic_DNA"/>
</dbReference>
<protein>
    <recommendedName>
        <fullName evidence="2">RES domain-containing protein</fullName>
    </recommendedName>
</protein>
<organism evidence="3 4">
    <name type="scientific">Labrys miyagiensis</name>
    <dbReference type="NCBI Taxonomy" id="346912"/>
    <lineage>
        <taxon>Bacteria</taxon>
        <taxon>Pseudomonadati</taxon>
        <taxon>Pseudomonadota</taxon>
        <taxon>Alphaproteobacteria</taxon>
        <taxon>Hyphomicrobiales</taxon>
        <taxon>Xanthobacteraceae</taxon>
        <taxon>Labrys</taxon>
    </lineage>
</organism>
<dbReference type="Proteomes" id="UP001156882">
    <property type="component" value="Unassembled WGS sequence"/>
</dbReference>
<dbReference type="Pfam" id="PF08808">
    <property type="entry name" value="RES"/>
    <property type="match status" value="1"/>
</dbReference>
<feature type="region of interest" description="Disordered" evidence="1">
    <location>
        <begin position="1"/>
        <end position="20"/>
    </location>
</feature>
<sequence>MASMAPPDPGPLPPPDFATRRLPTETITVGSRLIRIHRSSLGPLFFGSTGGNRFDDPARTYGVCYFATSIAGAFAETCLRAVGAQFVAMTFLDERSFAEIEVTSPLQVVSLHGPGLAQLGATSVVSSGPHALAQQWSQAIHDHPQAPDGISYRSNRDNGELCVTLFDRCQANLRIAGSRPIMANRAALAALLNRYTVGLG</sequence>
<dbReference type="SMART" id="SM00953">
    <property type="entry name" value="RES"/>
    <property type="match status" value="1"/>
</dbReference>
<comment type="caution">
    <text evidence="3">The sequence shown here is derived from an EMBL/GenBank/DDBJ whole genome shotgun (WGS) entry which is preliminary data.</text>
</comment>
<evidence type="ECO:0000259" key="2">
    <source>
        <dbReference type="SMART" id="SM00953"/>
    </source>
</evidence>
<feature type="domain" description="RES" evidence="2">
    <location>
        <begin position="43"/>
        <end position="177"/>
    </location>
</feature>
<feature type="compositionally biased region" description="Pro residues" evidence="1">
    <location>
        <begin position="1"/>
        <end position="16"/>
    </location>
</feature>
<gene>
    <name evidence="3" type="ORF">GCM10007874_01710</name>
</gene>
<accession>A0ABQ6C9U4</accession>